<comment type="caution">
    <text evidence="2">The sequence shown here is derived from an EMBL/GenBank/DDBJ whole genome shotgun (WGS) entry which is preliminary data.</text>
</comment>
<name>A0A831TH47_9BACT</name>
<gene>
    <name evidence="2" type="ORF">ENP34_05835</name>
</gene>
<dbReference type="AlphaFoldDB" id="A0A831TH47"/>
<dbReference type="InterPro" id="IPR014748">
    <property type="entry name" value="Enoyl-CoA_hydra_C"/>
</dbReference>
<keyword evidence="2" id="KW-0413">Isomerase</keyword>
<dbReference type="Gene3D" id="3.90.226.10">
    <property type="entry name" value="2-enoyl-CoA Hydratase, Chain A, domain 1"/>
    <property type="match status" value="1"/>
</dbReference>
<comment type="similarity">
    <text evidence="1">Belongs to the enoyl-CoA hydratase/isomerase family.</text>
</comment>
<proteinExistence type="inferred from homology"/>
<dbReference type="CDD" id="cd06558">
    <property type="entry name" value="crotonase-like"/>
    <property type="match status" value="1"/>
</dbReference>
<dbReference type="InterPro" id="IPR029045">
    <property type="entry name" value="ClpP/crotonase-like_dom_sf"/>
</dbReference>
<dbReference type="InterPro" id="IPR051683">
    <property type="entry name" value="Enoyl-CoA_Hydratase/Isomerase"/>
</dbReference>
<evidence type="ECO:0000256" key="1">
    <source>
        <dbReference type="ARBA" id="ARBA00005254"/>
    </source>
</evidence>
<dbReference type="Gene3D" id="1.10.12.10">
    <property type="entry name" value="Lyase 2-enoyl-coa Hydratase, Chain A, domain 2"/>
    <property type="match status" value="1"/>
</dbReference>
<dbReference type="EMBL" id="DSIY01000142">
    <property type="protein sequence ID" value="HEG90944.1"/>
    <property type="molecule type" value="Genomic_DNA"/>
</dbReference>
<dbReference type="Pfam" id="PF00378">
    <property type="entry name" value="ECH_1"/>
    <property type="match status" value="1"/>
</dbReference>
<sequence>MEQRLVLVETAERVATIRLNAPEKRNALSEPLTGELIAAIREADADPEVHAVVLTGNGPAFCAGADIGELRESFEKPAPQLYAEGRAAAELFKLGALVRTPLIAAVNGPALGGGCGLVAMCHLAIASDRATLGTPELRLGLAPFVIMPWIRRAVGHKKALELMLTAAVLTAEEAREIGLVQRVVPHEQLEAEAQALARQIAGFSPLPVRLALDGFFETEELDLLKAFDYLSTIRLVSFLSEDLREGTTAFFERRQPEWKGR</sequence>
<protein>
    <submittedName>
        <fullName evidence="2">Enoyl-CoA hydratase/isomerase family protein</fullName>
    </submittedName>
</protein>
<dbReference type="InterPro" id="IPR001753">
    <property type="entry name" value="Enoyl-CoA_hydra/iso"/>
</dbReference>
<dbReference type="GO" id="GO:0016853">
    <property type="term" value="F:isomerase activity"/>
    <property type="evidence" value="ECO:0007669"/>
    <property type="project" value="UniProtKB-KW"/>
</dbReference>
<evidence type="ECO:0000313" key="2">
    <source>
        <dbReference type="EMBL" id="HEG90944.1"/>
    </source>
</evidence>
<accession>A0A831TH47</accession>
<dbReference type="PANTHER" id="PTHR42964:SF1">
    <property type="entry name" value="POLYKETIDE BIOSYNTHESIS ENOYL-COA HYDRATASE PKSH-RELATED"/>
    <property type="match status" value="1"/>
</dbReference>
<reference evidence="2" key="1">
    <citation type="journal article" date="2020" name="mSystems">
        <title>Genome- and Community-Level Interaction Insights into Carbon Utilization and Element Cycling Functions of Hydrothermarchaeota in Hydrothermal Sediment.</title>
        <authorList>
            <person name="Zhou Z."/>
            <person name="Liu Y."/>
            <person name="Xu W."/>
            <person name="Pan J."/>
            <person name="Luo Z.H."/>
            <person name="Li M."/>
        </authorList>
    </citation>
    <scope>NUCLEOTIDE SEQUENCE [LARGE SCALE GENOMIC DNA]</scope>
    <source>
        <strain evidence="2">SpSt-210</strain>
    </source>
</reference>
<dbReference type="SUPFAM" id="SSF52096">
    <property type="entry name" value="ClpP/crotonase"/>
    <property type="match status" value="1"/>
</dbReference>
<dbReference type="GO" id="GO:0008300">
    <property type="term" value="P:isoprenoid catabolic process"/>
    <property type="evidence" value="ECO:0007669"/>
    <property type="project" value="TreeGrafter"/>
</dbReference>
<organism evidence="2">
    <name type="scientific">Thermorudis peleae</name>
    <dbReference type="NCBI Taxonomy" id="1382356"/>
    <lineage>
        <taxon>Bacteria</taxon>
        <taxon>Pseudomonadati</taxon>
        <taxon>Thermomicrobiota</taxon>
        <taxon>Thermomicrobia</taxon>
        <taxon>Thermomicrobia incertae sedis</taxon>
        <taxon>Thermorudis</taxon>
    </lineage>
</organism>
<dbReference type="PANTHER" id="PTHR42964">
    <property type="entry name" value="ENOYL-COA HYDRATASE"/>
    <property type="match status" value="1"/>
</dbReference>